<dbReference type="InterPro" id="IPR003593">
    <property type="entry name" value="AAA+_ATPase"/>
</dbReference>
<evidence type="ECO:0000256" key="3">
    <source>
        <dbReference type="ARBA" id="ARBA00022840"/>
    </source>
</evidence>
<dbReference type="SUPFAM" id="SSF52540">
    <property type="entry name" value="P-loop containing nucleoside triphosphate hydrolases"/>
    <property type="match status" value="1"/>
</dbReference>
<keyword evidence="1" id="KW-0813">Transport</keyword>
<protein>
    <submittedName>
        <fullName evidence="5">ABC transporter, ATP-binding protein YnjD</fullName>
    </submittedName>
</protein>
<evidence type="ECO:0000259" key="4">
    <source>
        <dbReference type="PROSITE" id="PS50893"/>
    </source>
</evidence>
<dbReference type="EMBL" id="AWXZ01000040">
    <property type="protein sequence ID" value="ESR22606.1"/>
    <property type="molecule type" value="Genomic_DNA"/>
</dbReference>
<dbReference type="STRING" id="631454.N177_3742"/>
<dbReference type="GO" id="GO:0005524">
    <property type="term" value="F:ATP binding"/>
    <property type="evidence" value="ECO:0007669"/>
    <property type="project" value="UniProtKB-KW"/>
</dbReference>
<dbReference type="GO" id="GO:0016887">
    <property type="term" value="F:ATP hydrolysis activity"/>
    <property type="evidence" value="ECO:0007669"/>
    <property type="project" value="InterPro"/>
</dbReference>
<keyword evidence="6" id="KW-1185">Reference proteome</keyword>
<dbReference type="OrthoDB" id="9802264at2"/>
<gene>
    <name evidence="5" type="ORF">N177_3742</name>
</gene>
<organism evidence="5 6">
    <name type="scientific">Lutibaculum baratangense AMV1</name>
    <dbReference type="NCBI Taxonomy" id="631454"/>
    <lineage>
        <taxon>Bacteria</taxon>
        <taxon>Pseudomonadati</taxon>
        <taxon>Pseudomonadota</taxon>
        <taxon>Alphaproteobacteria</taxon>
        <taxon>Hyphomicrobiales</taxon>
        <taxon>Tepidamorphaceae</taxon>
        <taxon>Lutibaculum</taxon>
    </lineage>
</organism>
<dbReference type="Pfam" id="PF00005">
    <property type="entry name" value="ABC_tran"/>
    <property type="match status" value="1"/>
</dbReference>
<dbReference type="InterPro" id="IPR003439">
    <property type="entry name" value="ABC_transporter-like_ATP-bd"/>
</dbReference>
<reference evidence="5 6" key="1">
    <citation type="journal article" date="2014" name="Genome Announc.">
        <title>Draft Genome Sequence of Lutibaculum baratangense Strain AMV1T, Isolated from a Mud Volcano in Andamans, India.</title>
        <authorList>
            <person name="Singh A."/>
            <person name="Sreenivas A."/>
            <person name="Sathyanarayana Reddy G."/>
            <person name="Pinnaka A.K."/>
            <person name="Shivaji S."/>
        </authorList>
    </citation>
    <scope>NUCLEOTIDE SEQUENCE [LARGE SCALE GENOMIC DNA]</scope>
    <source>
        <strain evidence="5 6">AMV1</strain>
    </source>
</reference>
<evidence type="ECO:0000256" key="2">
    <source>
        <dbReference type="ARBA" id="ARBA00022741"/>
    </source>
</evidence>
<dbReference type="RefSeq" id="WP_023433852.1">
    <property type="nucleotide sequence ID" value="NZ_AWXZ01000040.1"/>
</dbReference>
<dbReference type="AlphaFoldDB" id="V4R8U5"/>
<accession>V4R8U5</accession>
<dbReference type="PANTHER" id="PTHR42781">
    <property type="entry name" value="SPERMIDINE/PUTRESCINE IMPORT ATP-BINDING PROTEIN POTA"/>
    <property type="match status" value="1"/>
</dbReference>
<feature type="domain" description="ABC transporter" evidence="4">
    <location>
        <begin position="9"/>
        <end position="218"/>
    </location>
</feature>
<keyword evidence="2" id="KW-0547">Nucleotide-binding</keyword>
<dbReference type="Proteomes" id="UP000017819">
    <property type="component" value="Unassembled WGS sequence"/>
</dbReference>
<evidence type="ECO:0000313" key="6">
    <source>
        <dbReference type="Proteomes" id="UP000017819"/>
    </source>
</evidence>
<evidence type="ECO:0000256" key="1">
    <source>
        <dbReference type="ARBA" id="ARBA00022448"/>
    </source>
</evidence>
<comment type="caution">
    <text evidence="5">The sequence shown here is derived from an EMBL/GenBank/DDBJ whole genome shotgun (WGS) entry which is preliminary data.</text>
</comment>
<proteinExistence type="predicted"/>
<dbReference type="InterPro" id="IPR027417">
    <property type="entry name" value="P-loop_NTPase"/>
</dbReference>
<dbReference type="SMART" id="SM00382">
    <property type="entry name" value="AAA"/>
    <property type="match status" value="1"/>
</dbReference>
<sequence length="221" mass="23200">MSDATRDGLRLEGLVVSHGGHRLLAIDDHVRPGEVLTVMGPSGSGKSTLLSVIVGTVDPAFAVRGRVRLDGRDLTGVPPEGRRIGILFQEELLFPHLSVGGNLAFGLPPDLRGRAARQARIEAALEEVGLTGFAGRDPATLSGGERARVALMRMLLSEPRALLLDEPFSRLDAALRAQVRDLVFAAARARGLPTLLVTHDATDAAAAGGRVFEIGVPVASG</sequence>
<dbReference type="PATRIC" id="fig|631454.5.peg.3695"/>
<name>V4R8U5_9HYPH</name>
<dbReference type="eggNOG" id="COG4136">
    <property type="taxonomic scope" value="Bacteria"/>
</dbReference>
<evidence type="ECO:0000313" key="5">
    <source>
        <dbReference type="EMBL" id="ESR22606.1"/>
    </source>
</evidence>
<dbReference type="Gene3D" id="3.40.50.300">
    <property type="entry name" value="P-loop containing nucleotide triphosphate hydrolases"/>
    <property type="match status" value="1"/>
</dbReference>
<dbReference type="PROSITE" id="PS50893">
    <property type="entry name" value="ABC_TRANSPORTER_2"/>
    <property type="match status" value="1"/>
</dbReference>
<dbReference type="InterPro" id="IPR050093">
    <property type="entry name" value="ABC_SmlMolc_Importer"/>
</dbReference>
<dbReference type="PANTHER" id="PTHR42781:SF4">
    <property type="entry name" value="SPERMIDINE_PUTRESCINE IMPORT ATP-BINDING PROTEIN POTA"/>
    <property type="match status" value="1"/>
</dbReference>
<keyword evidence="3 5" id="KW-0067">ATP-binding</keyword>